<feature type="signal peptide" evidence="1">
    <location>
        <begin position="1"/>
        <end position="19"/>
    </location>
</feature>
<comment type="caution">
    <text evidence="2">The sequence shown here is derived from an EMBL/GenBank/DDBJ whole genome shotgun (WGS) entry which is preliminary data.</text>
</comment>
<accession>A0A0C1MS58</accession>
<evidence type="ECO:0008006" key="4">
    <source>
        <dbReference type="Google" id="ProtNLM"/>
    </source>
</evidence>
<evidence type="ECO:0000313" key="2">
    <source>
        <dbReference type="EMBL" id="KID57548.1"/>
    </source>
</evidence>
<dbReference type="AlphaFoldDB" id="A0A0C1MS58"/>
<evidence type="ECO:0000256" key="1">
    <source>
        <dbReference type="SAM" id="SignalP"/>
    </source>
</evidence>
<keyword evidence="1" id="KW-0732">Signal</keyword>
<gene>
    <name evidence="2" type="ORF">JF50_10195</name>
</gene>
<proteinExistence type="predicted"/>
<protein>
    <recommendedName>
        <fullName evidence="4">Lipoprotein</fullName>
    </recommendedName>
</protein>
<evidence type="ECO:0000313" key="3">
    <source>
        <dbReference type="Proteomes" id="UP000031327"/>
    </source>
</evidence>
<feature type="chain" id="PRO_5002135591" description="Lipoprotein" evidence="1">
    <location>
        <begin position="20"/>
        <end position="170"/>
    </location>
</feature>
<dbReference type="Proteomes" id="UP000031327">
    <property type="component" value="Unassembled WGS sequence"/>
</dbReference>
<organism evidence="2 3">
    <name type="scientific">Pseudoalteromonas luteoviolacea</name>
    <dbReference type="NCBI Taxonomy" id="43657"/>
    <lineage>
        <taxon>Bacteria</taxon>
        <taxon>Pseudomonadati</taxon>
        <taxon>Pseudomonadota</taxon>
        <taxon>Gammaproteobacteria</taxon>
        <taxon>Alteromonadales</taxon>
        <taxon>Pseudoalteromonadaceae</taxon>
        <taxon>Pseudoalteromonas</taxon>
    </lineage>
</organism>
<sequence>MRLLILLALSVIVGTGCVARDFSADYDQIDSQQLQAYSNVLATDVNIVTDLDGTKRDLLGTGYFNQNDNANTTIKIYGRKIDSSGTFSYFITGLTLGIVPGFTSSTYRLSFDVTYPDGRRKSFDYEYDVTATVAFWPVVYLFGKRGNQYSEDLSASNAQRFIYDFLKHAN</sequence>
<dbReference type="RefSeq" id="WP_039609319.1">
    <property type="nucleotide sequence ID" value="NZ_JWIC01000005.1"/>
</dbReference>
<name>A0A0C1MS58_9GAMM</name>
<dbReference type="EMBL" id="JWIC01000005">
    <property type="protein sequence ID" value="KID57548.1"/>
    <property type="molecule type" value="Genomic_DNA"/>
</dbReference>
<dbReference type="PROSITE" id="PS51257">
    <property type="entry name" value="PROKAR_LIPOPROTEIN"/>
    <property type="match status" value="1"/>
</dbReference>
<reference evidence="2 3" key="1">
    <citation type="submission" date="2014-12" db="EMBL/GenBank/DDBJ databases">
        <title>Draft Genome Sequence of Pseudoalteromonas luteoviolacea HI1.</title>
        <authorList>
            <person name="Asahina A.Y."/>
            <person name="Hadfield M.G."/>
        </authorList>
    </citation>
    <scope>NUCLEOTIDE SEQUENCE [LARGE SCALE GENOMIC DNA]</scope>
    <source>
        <strain evidence="2 3">HI1</strain>
    </source>
</reference>